<reference evidence="1 2" key="1">
    <citation type="submission" date="2020-12" db="EMBL/GenBank/DDBJ databases">
        <title>Streptomyces typhae sp. nov., a novel endophytic actinomycete isolated from the root of cattail pollen (Typha angustifolia L.).</title>
        <authorList>
            <person name="Peng C."/>
            <person name="Liu C."/>
        </authorList>
    </citation>
    <scope>NUCLEOTIDE SEQUENCE [LARGE SCALE GENOMIC DNA]</scope>
    <source>
        <strain evidence="1 2">JCM 4753</strain>
    </source>
</reference>
<dbReference type="Proteomes" id="UP000634780">
    <property type="component" value="Unassembled WGS sequence"/>
</dbReference>
<keyword evidence="2" id="KW-1185">Reference proteome</keyword>
<name>A0ABS0X9R7_9ACTN</name>
<protein>
    <submittedName>
        <fullName evidence="1">SRPBCC family protein</fullName>
    </submittedName>
</protein>
<dbReference type="RefSeq" id="WP_190115238.1">
    <property type="nucleotide sequence ID" value="NZ_BMVR01000003.1"/>
</dbReference>
<dbReference type="EMBL" id="JAEKOZ010000014">
    <property type="protein sequence ID" value="MBJ3809954.1"/>
    <property type="molecule type" value="Genomic_DNA"/>
</dbReference>
<accession>A0ABS0X9R7</accession>
<dbReference type="Gene3D" id="3.30.530.20">
    <property type="match status" value="1"/>
</dbReference>
<sequence>MEWTGIRYADQPTVEVRTWIDAPPPRVWDLATDITLMPGRGGELRAVEWLDGAAVPAPGARFAGHNEHAAFGTWTTTSHVVECEAPRVFGWAVTDPRQPSASWRFSLRERDGGTELTHWMRMGPGRSGLSLAIERAPEQEQKIVFVRMRELERGMSATLDVIKALAEGDA</sequence>
<evidence type="ECO:0000313" key="1">
    <source>
        <dbReference type="EMBL" id="MBJ3809954.1"/>
    </source>
</evidence>
<dbReference type="InterPro" id="IPR023393">
    <property type="entry name" value="START-like_dom_sf"/>
</dbReference>
<dbReference type="InterPro" id="IPR019587">
    <property type="entry name" value="Polyketide_cyclase/dehydratase"/>
</dbReference>
<comment type="caution">
    <text evidence="1">The sequence shown here is derived from an EMBL/GenBank/DDBJ whole genome shotgun (WGS) entry which is preliminary data.</text>
</comment>
<gene>
    <name evidence="1" type="ORF">JGB26_23030</name>
</gene>
<evidence type="ECO:0000313" key="2">
    <source>
        <dbReference type="Proteomes" id="UP000634780"/>
    </source>
</evidence>
<dbReference type="Pfam" id="PF10604">
    <property type="entry name" value="Polyketide_cyc2"/>
    <property type="match status" value="1"/>
</dbReference>
<organism evidence="1 2">
    <name type="scientific">Streptomyces flavofungini</name>
    <dbReference type="NCBI Taxonomy" id="68200"/>
    <lineage>
        <taxon>Bacteria</taxon>
        <taxon>Bacillati</taxon>
        <taxon>Actinomycetota</taxon>
        <taxon>Actinomycetes</taxon>
        <taxon>Kitasatosporales</taxon>
        <taxon>Streptomycetaceae</taxon>
        <taxon>Streptomyces</taxon>
    </lineage>
</organism>
<dbReference type="SUPFAM" id="SSF55961">
    <property type="entry name" value="Bet v1-like"/>
    <property type="match status" value="1"/>
</dbReference>
<dbReference type="CDD" id="cd07812">
    <property type="entry name" value="SRPBCC"/>
    <property type="match status" value="1"/>
</dbReference>
<proteinExistence type="predicted"/>